<reference evidence="2 3" key="1">
    <citation type="submission" date="2019-04" db="EMBL/GenBank/DDBJ databases">
        <title>Microbes associate with the intestines of laboratory mice.</title>
        <authorList>
            <person name="Navarre W."/>
            <person name="Wong E."/>
            <person name="Huang K."/>
            <person name="Tropini C."/>
            <person name="Ng K."/>
            <person name="Yu B."/>
        </authorList>
    </citation>
    <scope>NUCLEOTIDE SEQUENCE [LARGE SCALE GENOMIC DNA]</scope>
    <source>
        <strain evidence="2 3">NM50_B9-20</strain>
    </source>
</reference>
<evidence type="ECO:0000313" key="2">
    <source>
        <dbReference type="EMBL" id="TGY42648.1"/>
    </source>
</evidence>
<evidence type="ECO:0000313" key="3">
    <source>
        <dbReference type="Proteomes" id="UP000306888"/>
    </source>
</evidence>
<evidence type="ECO:0000259" key="1">
    <source>
        <dbReference type="Pfam" id="PF13786"/>
    </source>
</evidence>
<proteinExistence type="predicted"/>
<dbReference type="Pfam" id="PF13786">
    <property type="entry name" value="DUF4179"/>
    <property type="match status" value="1"/>
</dbReference>
<dbReference type="RefSeq" id="WP_136006036.1">
    <property type="nucleotide sequence ID" value="NZ_SRYR01000002.1"/>
</dbReference>
<dbReference type="AlphaFoldDB" id="A0A4S2DK89"/>
<sequence>MDLDKSLKNMYSEDDIKIPNSLREKVDKVYKDIESNSKKKVRKNILKAAGLVFALLIGTNFVKPSIAEEIPIVGPVLKVLNNKWGLGIKYTENGLVVKENFHTENHIINIEAVDFDGDNLLVVYKIESKIKLNNPTIYGFTIDISGEDFNVEEGTGLDTGGPDEDGIYYGYSVRQLKFEKGVNNKEELTVNISPREIINFIGDEDVREEIKDSREIKLTIKNKNFR</sequence>
<dbReference type="OrthoDB" id="9822604at2"/>
<feature type="domain" description="DUF4179" evidence="1">
    <location>
        <begin position="38"/>
        <end position="128"/>
    </location>
</feature>
<gene>
    <name evidence="2" type="ORF">E5347_07490</name>
</gene>
<keyword evidence="3" id="KW-1185">Reference proteome</keyword>
<protein>
    <submittedName>
        <fullName evidence="2">DUF4179 domain-containing protein</fullName>
    </submittedName>
</protein>
<dbReference type="Gene3D" id="2.60.40.1630">
    <property type="entry name" value="bacillus anthracis domain"/>
    <property type="match status" value="1"/>
</dbReference>
<name>A0A4S2DK89_9CLOT</name>
<accession>A0A4S2DK89</accession>
<dbReference type="Proteomes" id="UP000306888">
    <property type="component" value="Unassembled WGS sequence"/>
</dbReference>
<organism evidence="2 3">
    <name type="scientific">Clostridium sartagoforme</name>
    <dbReference type="NCBI Taxonomy" id="84031"/>
    <lineage>
        <taxon>Bacteria</taxon>
        <taxon>Bacillati</taxon>
        <taxon>Bacillota</taxon>
        <taxon>Clostridia</taxon>
        <taxon>Eubacteriales</taxon>
        <taxon>Clostridiaceae</taxon>
        <taxon>Clostridium</taxon>
    </lineage>
</organism>
<dbReference type="EMBL" id="SRYR01000002">
    <property type="protein sequence ID" value="TGY42648.1"/>
    <property type="molecule type" value="Genomic_DNA"/>
</dbReference>
<comment type="caution">
    <text evidence="2">The sequence shown here is derived from an EMBL/GenBank/DDBJ whole genome shotgun (WGS) entry which is preliminary data.</text>
</comment>
<dbReference type="InterPro" id="IPR025436">
    <property type="entry name" value="DUF4179"/>
</dbReference>